<dbReference type="Gene3D" id="3.50.30.10">
    <property type="entry name" value="Phosphohistidine domain"/>
    <property type="match status" value="1"/>
</dbReference>
<reference evidence="3" key="1">
    <citation type="journal article" date="2022" name="Int. J. Syst. Evol. Microbiol.">
        <title>Pseudomonas aegrilactucae sp. nov. and Pseudomonas morbosilactucae sp. nov., pathogens causing bacterial rot of lettuce in Japan.</title>
        <authorList>
            <person name="Sawada H."/>
            <person name="Fujikawa T."/>
            <person name="Satou M."/>
        </authorList>
    </citation>
    <scope>NUCLEOTIDE SEQUENCE</scope>
    <source>
        <strain evidence="3">0166_1</strain>
    </source>
</reference>
<keyword evidence="4" id="KW-1185">Reference proteome</keyword>
<sequence>MSGVSEHVIVLDGDTLADREQIGNKGASVARMLGLGLPVPPAFALPIEECRRYHAAGGRLDDKVWAAVLEGVAELESRTGRRLGDPQAPLLVSVRSGAAVSMPGMMDTILNLGMTEAVREGLAALSGDAGFARSTHVRFCHEFGHTVLGADIDDPGDDATPDVVCAEIEEDTGEQVPGDPYDQLRAAIHAVFESWSSRRAIAYRKHWGIPQDGGTAVVVQAMVFGNLGERSGTGVLFTRDPLSGAPEPYGEWLPGGQGEDVVSGSHDPLPLEALREQMPEVHDELLAAAALLERTNGDVQDIEFTVEGGRLYLLQTRSAKRAPLAAVRTAVDLATEGAIEPAQAIARVSAEQLASVLAPRLARETADVAEVLVRGVAACPGVASGRVVADADAAEAAADAGEDVVLARPTTSPEDVSGMIAARAVVTERGGSTSHAAVVTRALGRPSVVGVGEGATGAWADREVTVDGSAGVVYAGRLATEEVGEDDVPGLAELVAWARELSPTAVVDEAEEVVDLDEAGLVLDPEDAPDAGAIAQRLAGAPAARGSVLATAEGARAVARSGVPAVVRLPGQHEAILLLRLAQEASRSEEER</sequence>
<dbReference type="SUPFAM" id="SSF56059">
    <property type="entry name" value="Glutathione synthetase ATP-binding domain-like"/>
    <property type="match status" value="1"/>
</dbReference>
<keyword evidence="3" id="KW-0670">Pyruvate</keyword>
<dbReference type="Gene3D" id="3.30.1490.20">
    <property type="entry name" value="ATP-grasp fold, A domain"/>
    <property type="match status" value="2"/>
</dbReference>
<name>A0A9E6XYU9_9ACTN</name>
<feature type="domain" description="PEP-utilising enzyme mobile" evidence="1">
    <location>
        <begin position="402"/>
        <end position="471"/>
    </location>
</feature>
<feature type="domain" description="Pyruvate phosphate dikinase AMP/ATP-binding" evidence="2">
    <location>
        <begin position="67"/>
        <end position="268"/>
    </location>
</feature>
<dbReference type="AlphaFoldDB" id="A0A9E6XYU9"/>
<organism evidence="3 4">
    <name type="scientific">Capillimicrobium parvum</name>
    <dbReference type="NCBI Taxonomy" id="2884022"/>
    <lineage>
        <taxon>Bacteria</taxon>
        <taxon>Bacillati</taxon>
        <taxon>Actinomycetota</taxon>
        <taxon>Thermoleophilia</taxon>
        <taxon>Solirubrobacterales</taxon>
        <taxon>Capillimicrobiaceae</taxon>
        <taxon>Capillimicrobium</taxon>
    </lineage>
</organism>
<dbReference type="KEGG" id="sbae:DSM104329_03361"/>
<dbReference type="InterPro" id="IPR013815">
    <property type="entry name" value="ATP_grasp_subdomain_1"/>
</dbReference>
<dbReference type="Proteomes" id="UP001162834">
    <property type="component" value="Chromosome"/>
</dbReference>
<evidence type="ECO:0000259" key="1">
    <source>
        <dbReference type="Pfam" id="PF00391"/>
    </source>
</evidence>
<dbReference type="RefSeq" id="WP_259311012.1">
    <property type="nucleotide sequence ID" value="NZ_CP087164.1"/>
</dbReference>
<evidence type="ECO:0000313" key="4">
    <source>
        <dbReference type="Proteomes" id="UP001162834"/>
    </source>
</evidence>
<dbReference type="InterPro" id="IPR002192">
    <property type="entry name" value="PPDK_AMP/ATP-bd"/>
</dbReference>
<dbReference type="SUPFAM" id="SSF52009">
    <property type="entry name" value="Phosphohistidine domain"/>
    <property type="match status" value="1"/>
</dbReference>
<dbReference type="Pfam" id="PF00391">
    <property type="entry name" value="PEP-utilizers"/>
    <property type="match status" value="1"/>
</dbReference>
<dbReference type="EC" id="2.7.9.1" evidence="3"/>
<keyword evidence="3" id="KW-0808">Transferase</keyword>
<dbReference type="GO" id="GO:0005524">
    <property type="term" value="F:ATP binding"/>
    <property type="evidence" value="ECO:0007669"/>
    <property type="project" value="InterPro"/>
</dbReference>
<evidence type="ECO:0000259" key="2">
    <source>
        <dbReference type="Pfam" id="PF01326"/>
    </source>
</evidence>
<dbReference type="EMBL" id="CP087164">
    <property type="protein sequence ID" value="UGS36949.1"/>
    <property type="molecule type" value="Genomic_DNA"/>
</dbReference>
<dbReference type="InterPro" id="IPR018274">
    <property type="entry name" value="PEP_util_AS"/>
</dbReference>
<dbReference type="PANTHER" id="PTHR22931:SF9">
    <property type="entry name" value="PYRUVATE, PHOSPHATE DIKINASE 1, CHLOROPLASTIC"/>
    <property type="match status" value="1"/>
</dbReference>
<dbReference type="NCBIfam" id="NF004531">
    <property type="entry name" value="PRK05878.1"/>
    <property type="match status" value="1"/>
</dbReference>
<dbReference type="InterPro" id="IPR008279">
    <property type="entry name" value="PEP-util_enz_mobile_dom"/>
</dbReference>
<dbReference type="InterPro" id="IPR036637">
    <property type="entry name" value="Phosphohistidine_dom_sf"/>
</dbReference>
<protein>
    <submittedName>
        <fullName evidence="3">Pyruvate, phosphate dikinase</fullName>
        <ecNumber evidence="3">2.7.9.1</ecNumber>
    </submittedName>
</protein>
<dbReference type="Gene3D" id="1.10.189.10">
    <property type="entry name" value="Pyruvate Phosphate Dikinase, domain 2"/>
    <property type="match status" value="1"/>
</dbReference>
<accession>A0A9E6XYU9</accession>
<dbReference type="GO" id="GO:0050242">
    <property type="term" value="F:pyruvate, phosphate dikinase activity"/>
    <property type="evidence" value="ECO:0007669"/>
    <property type="project" value="UniProtKB-EC"/>
</dbReference>
<dbReference type="PANTHER" id="PTHR22931">
    <property type="entry name" value="PHOSPHOENOLPYRUVATE DIKINASE-RELATED"/>
    <property type="match status" value="1"/>
</dbReference>
<dbReference type="Pfam" id="PF01326">
    <property type="entry name" value="PPDK_N"/>
    <property type="match status" value="1"/>
</dbReference>
<evidence type="ECO:0000313" key="3">
    <source>
        <dbReference type="EMBL" id="UGS36949.1"/>
    </source>
</evidence>
<dbReference type="InterPro" id="IPR010121">
    <property type="entry name" value="Pyruvate_phosphate_dikinase"/>
</dbReference>
<dbReference type="PROSITE" id="PS00370">
    <property type="entry name" value="PEP_ENZYMES_PHOS_SITE"/>
    <property type="match status" value="1"/>
</dbReference>
<dbReference type="Gene3D" id="3.30.470.20">
    <property type="entry name" value="ATP-grasp fold, B domain"/>
    <property type="match status" value="1"/>
</dbReference>
<proteinExistence type="predicted"/>
<dbReference type="GO" id="GO:0016301">
    <property type="term" value="F:kinase activity"/>
    <property type="evidence" value="ECO:0007669"/>
    <property type="project" value="InterPro"/>
</dbReference>
<gene>
    <name evidence="3" type="primary">ppdK_1</name>
    <name evidence="3" type="ORF">DSM104329_03361</name>
</gene>